<dbReference type="Proteomes" id="UP001365405">
    <property type="component" value="Unassembled WGS sequence"/>
</dbReference>
<protein>
    <submittedName>
        <fullName evidence="2">DUF6429 family protein</fullName>
    </submittedName>
</protein>
<organism evidence="2 3">
    <name type="scientific">Pseudaquabacterium inlustre</name>
    <dbReference type="NCBI Taxonomy" id="2984192"/>
    <lineage>
        <taxon>Bacteria</taxon>
        <taxon>Pseudomonadati</taxon>
        <taxon>Pseudomonadota</taxon>
        <taxon>Betaproteobacteria</taxon>
        <taxon>Burkholderiales</taxon>
        <taxon>Sphaerotilaceae</taxon>
        <taxon>Pseudaquabacterium</taxon>
    </lineage>
</organism>
<dbReference type="RefSeq" id="WP_341409280.1">
    <property type="nucleotide sequence ID" value="NZ_JBBUTH010000002.1"/>
</dbReference>
<dbReference type="Pfam" id="PF20008">
    <property type="entry name" value="DUF6429"/>
    <property type="match status" value="1"/>
</dbReference>
<feature type="domain" description="DUF6429" evidence="1">
    <location>
        <begin position="14"/>
        <end position="83"/>
    </location>
</feature>
<name>A0ABU9CCJ6_9BURK</name>
<gene>
    <name evidence="2" type="ORF">AACH10_05045</name>
</gene>
<accession>A0ABU9CCJ6</accession>
<comment type="caution">
    <text evidence="2">The sequence shown here is derived from an EMBL/GenBank/DDBJ whole genome shotgun (WGS) entry which is preliminary data.</text>
</comment>
<reference evidence="2 3" key="1">
    <citation type="submission" date="2024-04" db="EMBL/GenBank/DDBJ databases">
        <title>Novel species of the genus Ideonella isolated from streams.</title>
        <authorList>
            <person name="Lu H."/>
        </authorList>
    </citation>
    <scope>NUCLEOTIDE SEQUENCE [LARGE SCALE GENOMIC DNA]</scope>
    <source>
        <strain evidence="2 3">DXS22W</strain>
    </source>
</reference>
<dbReference type="EMBL" id="JBBUTH010000002">
    <property type="protein sequence ID" value="MEK8049599.1"/>
    <property type="molecule type" value="Genomic_DNA"/>
</dbReference>
<evidence type="ECO:0000313" key="2">
    <source>
        <dbReference type="EMBL" id="MEK8049599.1"/>
    </source>
</evidence>
<proteinExistence type="predicted"/>
<dbReference type="InterPro" id="IPR045489">
    <property type="entry name" value="DUF6429"/>
</dbReference>
<sequence length="87" mass="9363">MPNIAKAHTPEPLDQQRIDDAVLALLALGLHDGNRVWKSFDWAALDRLHARGLISAPATAAKSVVISEEGLAQALALQQRLFGRAGQ</sequence>
<evidence type="ECO:0000313" key="3">
    <source>
        <dbReference type="Proteomes" id="UP001365405"/>
    </source>
</evidence>
<keyword evidence="3" id="KW-1185">Reference proteome</keyword>
<evidence type="ECO:0000259" key="1">
    <source>
        <dbReference type="Pfam" id="PF20008"/>
    </source>
</evidence>